<evidence type="ECO:0008006" key="3">
    <source>
        <dbReference type="Google" id="ProtNLM"/>
    </source>
</evidence>
<dbReference type="Proteomes" id="UP001066276">
    <property type="component" value="Chromosome 5"/>
</dbReference>
<keyword evidence="2" id="KW-1185">Reference proteome</keyword>
<reference evidence="1" key="1">
    <citation type="journal article" date="2022" name="bioRxiv">
        <title>Sequencing and chromosome-scale assembly of the giantPleurodeles waltlgenome.</title>
        <authorList>
            <person name="Brown T."/>
            <person name="Elewa A."/>
            <person name="Iarovenko S."/>
            <person name="Subramanian E."/>
            <person name="Araus A.J."/>
            <person name="Petzold A."/>
            <person name="Susuki M."/>
            <person name="Suzuki K.-i.T."/>
            <person name="Hayashi T."/>
            <person name="Toyoda A."/>
            <person name="Oliveira C."/>
            <person name="Osipova E."/>
            <person name="Leigh N.D."/>
            <person name="Simon A."/>
            <person name="Yun M.H."/>
        </authorList>
    </citation>
    <scope>NUCLEOTIDE SEQUENCE</scope>
    <source>
        <strain evidence="1">20211129_DDA</strain>
        <tissue evidence="1">Liver</tissue>
    </source>
</reference>
<dbReference type="InterPro" id="IPR043502">
    <property type="entry name" value="DNA/RNA_pol_sf"/>
</dbReference>
<protein>
    <recommendedName>
        <fullName evidence="3">Reverse transcriptase/retrotransposon-derived protein RNase H-like domain-containing protein</fullName>
    </recommendedName>
</protein>
<proteinExistence type="predicted"/>
<accession>A0AAV7RJT2</accession>
<name>A0AAV7RJT2_PLEWA</name>
<sequence>LAEAGLTLQKKKCAFYQTSVEFFGYILSKDGLQVDPRKAEAIRQAPTPQNPTEVRSFLGMATYCGRFIPQLATMSKPLRQLTKGQHRWEWTPDAHKAFEDI</sequence>
<dbReference type="InterPro" id="IPR043128">
    <property type="entry name" value="Rev_trsase/Diguanyl_cyclase"/>
</dbReference>
<evidence type="ECO:0000313" key="2">
    <source>
        <dbReference type="Proteomes" id="UP001066276"/>
    </source>
</evidence>
<feature type="non-terminal residue" evidence="1">
    <location>
        <position position="101"/>
    </location>
</feature>
<organism evidence="1 2">
    <name type="scientific">Pleurodeles waltl</name>
    <name type="common">Iberian ribbed newt</name>
    <dbReference type="NCBI Taxonomy" id="8319"/>
    <lineage>
        <taxon>Eukaryota</taxon>
        <taxon>Metazoa</taxon>
        <taxon>Chordata</taxon>
        <taxon>Craniata</taxon>
        <taxon>Vertebrata</taxon>
        <taxon>Euteleostomi</taxon>
        <taxon>Amphibia</taxon>
        <taxon>Batrachia</taxon>
        <taxon>Caudata</taxon>
        <taxon>Salamandroidea</taxon>
        <taxon>Salamandridae</taxon>
        <taxon>Pleurodelinae</taxon>
        <taxon>Pleurodeles</taxon>
    </lineage>
</organism>
<gene>
    <name evidence="1" type="ORF">NDU88_003872</name>
</gene>
<comment type="caution">
    <text evidence="1">The sequence shown here is derived from an EMBL/GenBank/DDBJ whole genome shotgun (WGS) entry which is preliminary data.</text>
</comment>
<evidence type="ECO:0000313" key="1">
    <source>
        <dbReference type="EMBL" id="KAJ1151085.1"/>
    </source>
</evidence>
<dbReference type="EMBL" id="JANPWB010000009">
    <property type="protein sequence ID" value="KAJ1151085.1"/>
    <property type="molecule type" value="Genomic_DNA"/>
</dbReference>
<dbReference type="SUPFAM" id="SSF56672">
    <property type="entry name" value="DNA/RNA polymerases"/>
    <property type="match status" value="1"/>
</dbReference>
<dbReference type="FunFam" id="3.30.70.270:FF:000020">
    <property type="entry name" value="Transposon Tf2-6 polyprotein-like Protein"/>
    <property type="match status" value="1"/>
</dbReference>
<dbReference type="AlphaFoldDB" id="A0AAV7RJT2"/>
<dbReference type="PANTHER" id="PTHR37984">
    <property type="entry name" value="PROTEIN CBG26694"/>
    <property type="match status" value="1"/>
</dbReference>
<dbReference type="Gene3D" id="3.30.70.270">
    <property type="match status" value="2"/>
</dbReference>
<feature type="non-terminal residue" evidence="1">
    <location>
        <position position="1"/>
    </location>
</feature>
<dbReference type="PANTHER" id="PTHR37984:SF5">
    <property type="entry name" value="PROTEIN NYNRIN-LIKE"/>
    <property type="match status" value="1"/>
</dbReference>
<dbReference type="InterPro" id="IPR050951">
    <property type="entry name" value="Retrovirus_Pol_polyprotein"/>
</dbReference>